<evidence type="ECO:0000256" key="8">
    <source>
        <dbReference type="ARBA" id="ARBA00022857"/>
    </source>
</evidence>
<feature type="binding site" evidence="17">
    <location>
        <begin position="422"/>
        <end position="426"/>
    </location>
    <ligand>
        <name>AMP</name>
        <dbReference type="ChEBI" id="CHEBI:456215"/>
    </ligand>
</feature>
<evidence type="ECO:0000256" key="7">
    <source>
        <dbReference type="ARBA" id="ARBA00022840"/>
    </source>
</evidence>
<evidence type="ECO:0000313" key="23">
    <source>
        <dbReference type="Proteomes" id="UP000321933"/>
    </source>
</evidence>
<evidence type="ECO:0000259" key="20">
    <source>
        <dbReference type="PROSITE" id="PS51383"/>
    </source>
</evidence>
<dbReference type="GO" id="GO:0052856">
    <property type="term" value="F:NAD(P)HX epimerase activity"/>
    <property type="evidence" value="ECO:0007669"/>
    <property type="project" value="UniProtKB-UniRule"/>
</dbReference>
<comment type="function">
    <text evidence="14 19">Bifunctional enzyme that catalyzes the epimerization of the S- and R-forms of NAD(P)HX and the dehydration of the S-form of NAD(P)HX at the expense of ADP, which is converted to AMP. This allows the repair of both epimers of NAD(P)HX, a damaged form of NAD(P)H that is a result of enzymatic or heat-dependent hydration.</text>
</comment>
<evidence type="ECO:0000256" key="4">
    <source>
        <dbReference type="ARBA" id="ARBA00009524"/>
    </source>
</evidence>
<name>A0A5C8ZN04_9GAMM</name>
<feature type="binding site" evidence="17">
    <location>
        <position position="263"/>
    </location>
    <ligand>
        <name>(6S)-NADPHX</name>
        <dbReference type="ChEBI" id="CHEBI:64076"/>
    </ligand>
</feature>
<reference evidence="22 23" key="1">
    <citation type="submission" date="2019-08" db="EMBL/GenBank/DDBJ databases">
        <title>Parahaliea maris sp. nov., isolated from the surface seawater.</title>
        <authorList>
            <person name="Liu Y."/>
        </authorList>
    </citation>
    <scope>NUCLEOTIDE SEQUENCE [LARGE SCALE GENOMIC DNA]</scope>
    <source>
        <strain evidence="22 23">S2-26</strain>
    </source>
</reference>
<evidence type="ECO:0000256" key="5">
    <source>
        <dbReference type="ARBA" id="ARBA00022723"/>
    </source>
</evidence>
<dbReference type="AlphaFoldDB" id="A0A5C8ZN04"/>
<evidence type="ECO:0000256" key="19">
    <source>
        <dbReference type="PIRNR" id="PIRNR017184"/>
    </source>
</evidence>
<feature type="binding site" evidence="18">
    <location>
        <begin position="132"/>
        <end position="138"/>
    </location>
    <ligand>
        <name>(6S)-NADPHX</name>
        <dbReference type="ChEBI" id="CHEBI:64076"/>
    </ligand>
</feature>
<feature type="binding site" evidence="18">
    <location>
        <position position="128"/>
    </location>
    <ligand>
        <name>K(+)</name>
        <dbReference type="ChEBI" id="CHEBI:29103"/>
    </ligand>
</feature>
<dbReference type="PROSITE" id="PS01050">
    <property type="entry name" value="YJEF_C_2"/>
    <property type="match status" value="1"/>
</dbReference>
<dbReference type="InterPro" id="IPR036652">
    <property type="entry name" value="YjeF_N_dom_sf"/>
</dbReference>
<comment type="subunit">
    <text evidence="17">Homotetramer.</text>
</comment>
<dbReference type="GO" id="GO:0005524">
    <property type="term" value="F:ATP binding"/>
    <property type="evidence" value="ECO:0007669"/>
    <property type="project" value="UniProtKB-UniRule"/>
</dbReference>
<comment type="similarity">
    <text evidence="3 19">In the N-terminal section; belongs to the NnrE/AIBP family.</text>
</comment>
<dbReference type="Gene3D" id="3.40.50.10260">
    <property type="entry name" value="YjeF N-terminal domain"/>
    <property type="match status" value="1"/>
</dbReference>
<dbReference type="InterPro" id="IPR000631">
    <property type="entry name" value="CARKD"/>
</dbReference>
<dbReference type="Pfam" id="PF01256">
    <property type="entry name" value="Carb_kinase"/>
    <property type="match status" value="1"/>
</dbReference>
<feature type="binding site" evidence="17">
    <location>
        <position position="385"/>
    </location>
    <ligand>
        <name>(6S)-NADPHX</name>
        <dbReference type="ChEBI" id="CHEBI:64076"/>
    </ligand>
</feature>
<comment type="function">
    <text evidence="18">Catalyzes the epimerization of the S- and R-forms of NAD(P)HX, a damaged form of NAD(P)H that is a result of enzymatic or heat-dependent hydration. This is a prerequisite for the S-specific NAD(P)H-hydrate dehydratase to allow the repair of both epimers of NAD(P)HX.</text>
</comment>
<proteinExistence type="inferred from homology"/>
<organism evidence="22 23">
    <name type="scientific">Parahaliea aestuarii</name>
    <dbReference type="NCBI Taxonomy" id="1852021"/>
    <lineage>
        <taxon>Bacteria</taxon>
        <taxon>Pseudomonadati</taxon>
        <taxon>Pseudomonadota</taxon>
        <taxon>Gammaproteobacteria</taxon>
        <taxon>Cellvibrionales</taxon>
        <taxon>Halieaceae</taxon>
        <taxon>Parahaliea</taxon>
    </lineage>
</organism>
<comment type="catalytic activity">
    <reaction evidence="1 18 19">
        <text>(6R)-NADHX = (6S)-NADHX</text>
        <dbReference type="Rhea" id="RHEA:32215"/>
        <dbReference type="ChEBI" id="CHEBI:64074"/>
        <dbReference type="ChEBI" id="CHEBI:64075"/>
        <dbReference type="EC" id="5.1.99.6"/>
    </reaction>
</comment>
<dbReference type="GO" id="GO:0046872">
    <property type="term" value="F:metal ion binding"/>
    <property type="evidence" value="ECO:0007669"/>
    <property type="project" value="UniProtKB-UniRule"/>
</dbReference>
<keyword evidence="11 18" id="KW-0413">Isomerase</keyword>
<comment type="function">
    <text evidence="17">Catalyzes the dehydration of the S-form of NAD(P)HX at the expense of ADP, which is converted to AMP. Together with NAD(P)HX epimerase, which catalyzes the epimerization of the S- and R-forms, the enzyme allows the repair of both epimers of NAD(P)HX, a damaged form of NAD(P)H that is a result of enzymatic or heat-dependent hydration.</text>
</comment>
<evidence type="ECO:0000256" key="15">
    <source>
        <dbReference type="ARBA" id="ARBA00048238"/>
    </source>
</evidence>
<evidence type="ECO:0000256" key="17">
    <source>
        <dbReference type="HAMAP-Rule" id="MF_01965"/>
    </source>
</evidence>
<keyword evidence="13" id="KW-0511">Multifunctional enzyme</keyword>
<dbReference type="PROSITE" id="PS51383">
    <property type="entry name" value="YJEF_C_3"/>
    <property type="match status" value="1"/>
</dbReference>
<dbReference type="GO" id="GO:0052855">
    <property type="term" value="F:ADP-dependent NAD(P)H-hydrate dehydratase activity"/>
    <property type="evidence" value="ECO:0007669"/>
    <property type="project" value="UniProtKB-UniRule"/>
</dbReference>
<comment type="catalytic activity">
    <reaction evidence="15 17 19">
        <text>(6S)-NADHX + ADP = AMP + phosphate + NADH + H(+)</text>
        <dbReference type="Rhea" id="RHEA:32223"/>
        <dbReference type="ChEBI" id="CHEBI:15378"/>
        <dbReference type="ChEBI" id="CHEBI:43474"/>
        <dbReference type="ChEBI" id="CHEBI:57945"/>
        <dbReference type="ChEBI" id="CHEBI:64074"/>
        <dbReference type="ChEBI" id="CHEBI:456215"/>
        <dbReference type="ChEBI" id="CHEBI:456216"/>
        <dbReference type="EC" id="4.2.1.136"/>
    </reaction>
</comment>
<comment type="caution">
    <text evidence="18">Lacks conserved residue(s) required for the propagation of feature annotation.</text>
</comment>
<keyword evidence="6 17" id="KW-0547">Nucleotide-binding</keyword>
<protein>
    <recommendedName>
        <fullName evidence="19">Bifunctional NAD(P)H-hydrate repair enzyme</fullName>
    </recommendedName>
    <alternativeName>
        <fullName evidence="19">Nicotinamide nucleotide repair protein</fullName>
    </alternativeName>
    <domain>
        <recommendedName>
            <fullName evidence="19">ADP-dependent (S)-NAD(P)H-hydrate dehydratase</fullName>
            <ecNumber evidence="19">4.2.1.136</ecNumber>
        </recommendedName>
        <alternativeName>
            <fullName evidence="19">ADP-dependent NAD(P)HX dehydratase</fullName>
        </alternativeName>
    </domain>
    <domain>
        <recommendedName>
            <fullName evidence="19">NAD(P)H-hydrate epimerase</fullName>
            <ecNumber evidence="19">5.1.99.6</ecNumber>
        </recommendedName>
    </domain>
</protein>
<evidence type="ECO:0000256" key="13">
    <source>
        <dbReference type="ARBA" id="ARBA00023268"/>
    </source>
</evidence>
<dbReference type="SUPFAM" id="SSF53613">
    <property type="entry name" value="Ribokinase-like"/>
    <property type="match status" value="1"/>
</dbReference>
<feature type="binding site" evidence="17">
    <location>
        <position position="450"/>
    </location>
    <ligand>
        <name>AMP</name>
        <dbReference type="ChEBI" id="CHEBI:456215"/>
    </ligand>
</feature>
<sequence>MFDYSTQQGLYSAAQTRALDRHAIEKGGIAGGILMARAAAAAWELLLQRWPEPRRIQVVCGTGNNGGDGYLLADIAHKRGFPVTVWQVGDAGRIAGDALRAREQALANGVVVAPFARDCLAAEGVLVDALLGTGLGGEVRPAQYEAIVAMNAAGLPLLALDIPSGLCADSGRVLGAAVKADATATFIVAKRGLYTGAGPACCGDIHLATIGVPRASLAANPAAVQRLDLYSLLAQWPARKPDAHKGDCGRVVVVGGDDGMGGAILLAAEAALRCGAGLVSAATRERHVSALLARCPEAMARGVRGGQDLAPMLAAVDAIALGPGLGQSSWSEQLFQAACDQAACDQAACEAQDKTLVVDADGLNLLAGGAGGVRFPRQDWVLTPHPGEAARLLGTDTAAIQADRFAAVQALQARYGGVVVLKGKGSLICDGRHLLLSDYGNPGMASGGMGDVLSGVIAALLAQGLAPLDAAALGVCLHGAAADSAAGAGQRGLLASDLLAPMRELLG</sequence>
<comment type="cofactor">
    <cofactor evidence="18 19">
        <name>K(+)</name>
        <dbReference type="ChEBI" id="CHEBI:29103"/>
    </cofactor>
    <text evidence="18 19">Binds 1 potassium ion per subunit.</text>
</comment>
<dbReference type="NCBIfam" id="TIGR00196">
    <property type="entry name" value="yjeF_cterm"/>
    <property type="match status" value="1"/>
</dbReference>
<comment type="cofactor">
    <cofactor evidence="17">
        <name>Mg(2+)</name>
        <dbReference type="ChEBI" id="CHEBI:18420"/>
    </cofactor>
</comment>
<keyword evidence="5 18" id="KW-0479">Metal-binding</keyword>
<evidence type="ECO:0000256" key="9">
    <source>
        <dbReference type="ARBA" id="ARBA00022958"/>
    </source>
</evidence>
<keyword evidence="23" id="KW-1185">Reference proteome</keyword>
<dbReference type="InterPro" id="IPR017953">
    <property type="entry name" value="Carbohydrate_kinase_pred_CS"/>
</dbReference>
<dbReference type="OrthoDB" id="9806925at2"/>
<feature type="binding site" evidence="18">
    <location>
        <begin position="64"/>
        <end position="68"/>
    </location>
    <ligand>
        <name>(6S)-NADPHX</name>
        <dbReference type="ChEBI" id="CHEBI:64076"/>
    </ligand>
</feature>
<feature type="binding site" evidence="17">
    <location>
        <position position="451"/>
    </location>
    <ligand>
        <name>(6S)-NADPHX</name>
        <dbReference type="ChEBI" id="CHEBI:64076"/>
    </ligand>
</feature>
<evidence type="ECO:0000256" key="14">
    <source>
        <dbReference type="ARBA" id="ARBA00025153"/>
    </source>
</evidence>
<comment type="catalytic activity">
    <reaction evidence="2 18 19">
        <text>(6R)-NADPHX = (6S)-NADPHX</text>
        <dbReference type="Rhea" id="RHEA:32227"/>
        <dbReference type="ChEBI" id="CHEBI:64076"/>
        <dbReference type="ChEBI" id="CHEBI:64077"/>
        <dbReference type="EC" id="5.1.99.6"/>
    </reaction>
</comment>
<evidence type="ECO:0000256" key="16">
    <source>
        <dbReference type="ARBA" id="ARBA00049209"/>
    </source>
</evidence>
<comment type="catalytic activity">
    <reaction evidence="16 17 19">
        <text>(6S)-NADPHX + ADP = AMP + phosphate + NADPH + H(+)</text>
        <dbReference type="Rhea" id="RHEA:32235"/>
        <dbReference type="ChEBI" id="CHEBI:15378"/>
        <dbReference type="ChEBI" id="CHEBI:43474"/>
        <dbReference type="ChEBI" id="CHEBI:57783"/>
        <dbReference type="ChEBI" id="CHEBI:64076"/>
        <dbReference type="ChEBI" id="CHEBI:456215"/>
        <dbReference type="ChEBI" id="CHEBI:456216"/>
        <dbReference type="EC" id="4.2.1.136"/>
    </reaction>
</comment>
<keyword evidence="10 17" id="KW-0520">NAD</keyword>
<comment type="similarity">
    <text evidence="18">Belongs to the NnrE/AIBP family.</text>
</comment>
<dbReference type="PANTHER" id="PTHR12592">
    <property type="entry name" value="ATP-DEPENDENT (S)-NAD(P)H-HYDRATE DEHYDRATASE FAMILY MEMBER"/>
    <property type="match status" value="1"/>
</dbReference>
<dbReference type="InterPro" id="IPR030677">
    <property type="entry name" value="Nnr"/>
</dbReference>
<feature type="binding site" evidence="18">
    <location>
        <position position="164"/>
    </location>
    <ligand>
        <name>K(+)</name>
        <dbReference type="ChEBI" id="CHEBI:29103"/>
    </ligand>
</feature>
<dbReference type="NCBIfam" id="TIGR00197">
    <property type="entry name" value="yjeF_nterm"/>
    <property type="match status" value="1"/>
</dbReference>
<comment type="similarity">
    <text evidence="17">Belongs to the NnrD/CARKD family.</text>
</comment>
<dbReference type="EC" id="4.2.1.136" evidence="19"/>
<gene>
    <name evidence="17" type="primary">nnrD</name>
    <name evidence="18" type="synonym">nnrE</name>
    <name evidence="22" type="ORF">FVW59_18640</name>
</gene>
<evidence type="ECO:0000259" key="21">
    <source>
        <dbReference type="PROSITE" id="PS51385"/>
    </source>
</evidence>
<dbReference type="EMBL" id="VRYZ01000010">
    <property type="protein sequence ID" value="TXS89142.1"/>
    <property type="molecule type" value="Genomic_DNA"/>
</dbReference>
<dbReference type="SUPFAM" id="SSF64153">
    <property type="entry name" value="YjeF N-terminal domain-like"/>
    <property type="match status" value="1"/>
</dbReference>
<accession>A0A5C8ZN04</accession>
<comment type="similarity">
    <text evidence="4 19">In the C-terminal section; belongs to the NnrD/CARKD family.</text>
</comment>
<keyword evidence="12 17" id="KW-0456">Lyase</keyword>
<dbReference type="EC" id="5.1.99.6" evidence="19"/>
<dbReference type="PIRSF" id="PIRSF017184">
    <property type="entry name" value="Nnr"/>
    <property type="match status" value="1"/>
</dbReference>
<dbReference type="GO" id="GO:0046496">
    <property type="term" value="P:nicotinamide nucleotide metabolic process"/>
    <property type="evidence" value="ECO:0007669"/>
    <property type="project" value="UniProtKB-UniRule"/>
</dbReference>
<dbReference type="CDD" id="cd01171">
    <property type="entry name" value="YXKO-related"/>
    <property type="match status" value="1"/>
</dbReference>
<feature type="domain" description="YjeF C-terminal" evidence="20">
    <location>
        <begin position="228"/>
        <end position="507"/>
    </location>
</feature>
<keyword evidence="9 18" id="KW-0630">Potassium</keyword>
<evidence type="ECO:0000256" key="11">
    <source>
        <dbReference type="ARBA" id="ARBA00023235"/>
    </source>
</evidence>
<evidence type="ECO:0000313" key="22">
    <source>
        <dbReference type="EMBL" id="TXS89142.1"/>
    </source>
</evidence>
<evidence type="ECO:0000256" key="1">
    <source>
        <dbReference type="ARBA" id="ARBA00000013"/>
    </source>
</evidence>
<evidence type="ECO:0000256" key="3">
    <source>
        <dbReference type="ARBA" id="ARBA00006001"/>
    </source>
</evidence>
<dbReference type="HAMAP" id="MF_01966">
    <property type="entry name" value="NADHX_epimerase"/>
    <property type="match status" value="1"/>
</dbReference>
<dbReference type="PROSITE" id="PS51385">
    <property type="entry name" value="YJEF_N"/>
    <property type="match status" value="1"/>
</dbReference>
<dbReference type="Proteomes" id="UP000321933">
    <property type="component" value="Unassembled WGS sequence"/>
</dbReference>
<evidence type="ECO:0000256" key="10">
    <source>
        <dbReference type="ARBA" id="ARBA00023027"/>
    </source>
</evidence>
<keyword evidence="8 17" id="KW-0521">NADP</keyword>
<dbReference type="GO" id="GO:0110051">
    <property type="term" value="P:metabolite repair"/>
    <property type="evidence" value="ECO:0007669"/>
    <property type="project" value="TreeGrafter"/>
</dbReference>
<comment type="caution">
    <text evidence="22">The sequence shown here is derived from an EMBL/GenBank/DDBJ whole genome shotgun (WGS) entry which is preliminary data.</text>
</comment>
<feature type="binding site" evidence="18">
    <location>
        <position position="65"/>
    </location>
    <ligand>
        <name>K(+)</name>
        <dbReference type="ChEBI" id="CHEBI:29103"/>
    </ligand>
</feature>
<feature type="binding site" evidence="18">
    <location>
        <position position="161"/>
    </location>
    <ligand>
        <name>(6S)-NADPHX</name>
        <dbReference type="ChEBI" id="CHEBI:64076"/>
    </ligand>
</feature>
<evidence type="ECO:0000256" key="18">
    <source>
        <dbReference type="HAMAP-Rule" id="MF_01966"/>
    </source>
</evidence>
<dbReference type="PANTHER" id="PTHR12592:SF0">
    <property type="entry name" value="ATP-DEPENDENT (S)-NAD(P)H-HYDRATE DEHYDRATASE"/>
    <property type="match status" value="1"/>
</dbReference>
<dbReference type="Gene3D" id="3.40.1190.20">
    <property type="match status" value="1"/>
</dbReference>
<dbReference type="InterPro" id="IPR004443">
    <property type="entry name" value="YjeF_N_dom"/>
</dbReference>
<evidence type="ECO:0000256" key="6">
    <source>
        <dbReference type="ARBA" id="ARBA00022741"/>
    </source>
</evidence>
<dbReference type="InterPro" id="IPR029056">
    <property type="entry name" value="Ribokinase-like"/>
</dbReference>
<keyword evidence="7 17" id="KW-0067">ATP-binding</keyword>
<dbReference type="Pfam" id="PF03853">
    <property type="entry name" value="YjeF_N"/>
    <property type="match status" value="1"/>
</dbReference>
<dbReference type="RefSeq" id="WP_148065894.1">
    <property type="nucleotide sequence ID" value="NZ_VRYZ01000010.1"/>
</dbReference>
<evidence type="ECO:0000256" key="2">
    <source>
        <dbReference type="ARBA" id="ARBA00000909"/>
    </source>
</evidence>
<evidence type="ECO:0000256" key="12">
    <source>
        <dbReference type="ARBA" id="ARBA00023239"/>
    </source>
</evidence>
<feature type="domain" description="YjeF N-terminal" evidence="21">
    <location>
        <begin position="16"/>
        <end position="218"/>
    </location>
</feature>
<dbReference type="HAMAP" id="MF_01965">
    <property type="entry name" value="NADHX_dehydratase"/>
    <property type="match status" value="1"/>
</dbReference>
<feature type="binding site" evidence="17">
    <location>
        <position position="324"/>
    </location>
    <ligand>
        <name>(6S)-NADPHX</name>
        <dbReference type="ChEBI" id="CHEBI:64076"/>
    </ligand>
</feature>